<accession>A0A0F9FM49</accession>
<sequence>MTNDWLIDVLADLRAFAHKNDYVDLAAQLDRTSQIAWSELLEQENGTRQREAGAWAEWNAAAARRHH</sequence>
<reference evidence="1" key="1">
    <citation type="journal article" date="2015" name="Nature">
        <title>Complex archaea that bridge the gap between prokaryotes and eukaryotes.</title>
        <authorList>
            <person name="Spang A."/>
            <person name="Saw J.H."/>
            <person name="Jorgensen S.L."/>
            <person name="Zaremba-Niedzwiedzka K."/>
            <person name="Martijn J."/>
            <person name="Lind A.E."/>
            <person name="van Eijk R."/>
            <person name="Schleper C."/>
            <person name="Guy L."/>
            <person name="Ettema T.J."/>
        </authorList>
    </citation>
    <scope>NUCLEOTIDE SEQUENCE</scope>
</reference>
<evidence type="ECO:0000313" key="1">
    <source>
        <dbReference type="EMBL" id="KKL79591.1"/>
    </source>
</evidence>
<name>A0A0F9FM49_9ZZZZ</name>
<protein>
    <submittedName>
        <fullName evidence="1">Uncharacterized protein</fullName>
    </submittedName>
</protein>
<gene>
    <name evidence="1" type="ORF">LCGC14_2013280</name>
</gene>
<dbReference type="EMBL" id="LAZR01023124">
    <property type="protein sequence ID" value="KKL79591.1"/>
    <property type="molecule type" value="Genomic_DNA"/>
</dbReference>
<dbReference type="AlphaFoldDB" id="A0A0F9FM49"/>
<proteinExistence type="predicted"/>
<comment type="caution">
    <text evidence="1">The sequence shown here is derived from an EMBL/GenBank/DDBJ whole genome shotgun (WGS) entry which is preliminary data.</text>
</comment>
<organism evidence="1">
    <name type="scientific">marine sediment metagenome</name>
    <dbReference type="NCBI Taxonomy" id="412755"/>
    <lineage>
        <taxon>unclassified sequences</taxon>
        <taxon>metagenomes</taxon>
        <taxon>ecological metagenomes</taxon>
    </lineage>
</organism>